<dbReference type="PANTHER" id="PTHR30614">
    <property type="entry name" value="MEMBRANE COMPONENT OF AMINO ACID ABC TRANSPORTER"/>
    <property type="match status" value="1"/>
</dbReference>
<evidence type="ECO:0000256" key="5">
    <source>
        <dbReference type="ARBA" id="ARBA00022692"/>
    </source>
</evidence>
<evidence type="ECO:0000256" key="7">
    <source>
        <dbReference type="ARBA" id="ARBA00022989"/>
    </source>
</evidence>
<protein>
    <submittedName>
        <fullName evidence="11">Amino acid ABC transporter permease</fullName>
    </submittedName>
</protein>
<feature type="transmembrane region" description="Helical" evidence="9">
    <location>
        <begin position="202"/>
        <end position="223"/>
    </location>
</feature>
<keyword evidence="6" id="KW-0029">Amino-acid transport</keyword>
<keyword evidence="7 9" id="KW-1133">Transmembrane helix</keyword>
<dbReference type="SUPFAM" id="SSF161098">
    <property type="entry name" value="MetI-like"/>
    <property type="match status" value="1"/>
</dbReference>
<keyword evidence="3 9" id="KW-0813">Transport</keyword>
<gene>
    <name evidence="11" type="ORF">H8693_00155</name>
</gene>
<keyword evidence="4" id="KW-1003">Cell membrane</keyword>
<dbReference type="Proteomes" id="UP000617951">
    <property type="component" value="Unassembled WGS sequence"/>
</dbReference>
<dbReference type="PANTHER" id="PTHR30614:SF20">
    <property type="entry name" value="GLUTAMINE TRANSPORT SYSTEM PERMEASE PROTEIN GLNP"/>
    <property type="match status" value="1"/>
</dbReference>
<dbReference type="PROSITE" id="PS50928">
    <property type="entry name" value="ABC_TM1"/>
    <property type="match status" value="1"/>
</dbReference>
<dbReference type="AlphaFoldDB" id="A0A926HRF4"/>
<evidence type="ECO:0000256" key="1">
    <source>
        <dbReference type="ARBA" id="ARBA00004651"/>
    </source>
</evidence>
<evidence type="ECO:0000256" key="8">
    <source>
        <dbReference type="ARBA" id="ARBA00023136"/>
    </source>
</evidence>
<dbReference type="InterPro" id="IPR035906">
    <property type="entry name" value="MetI-like_sf"/>
</dbReference>
<comment type="caution">
    <text evidence="11">The sequence shown here is derived from an EMBL/GenBank/DDBJ whole genome shotgun (WGS) entry which is preliminary data.</text>
</comment>
<dbReference type="GO" id="GO:0022857">
    <property type="term" value="F:transmembrane transporter activity"/>
    <property type="evidence" value="ECO:0007669"/>
    <property type="project" value="InterPro"/>
</dbReference>
<dbReference type="CDD" id="cd06261">
    <property type="entry name" value="TM_PBP2"/>
    <property type="match status" value="1"/>
</dbReference>
<evidence type="ECO:0000256" key="9">
    <source>
        <dbReference type="RuleBase" id="RU363032"/>
    </source>
</evidence>
<evidence type="ECO:0000313" key="11">
    <source>
        <dbReference type="EMBL" id="MBC8537347.1"/>
    </source>
</evidence>
<evidence type="ECO:0000259" key="10">
    <source>
        <dbReference type="PROSITE" id="PS50928"/>
    </source>
</evidence>
<dbReference type="GO" id="GO:0043190">
    <property type="term" value="C:ATP-binding cassette (ABC) transporter complex"/>
    <property type="evidence" value="ECO:0007669"/>
    <property type="project" value="InterPro"/>
</dbReference>
<evidence type="ECO:0000256" key="2">
    <source>
        <dbReference type="ARBA" id="ARBA00010072"/>
    </source>
</evidence>
<evidence type="ECO:0000256" key="6">
    <source>
        <dbReference type="ARBA" id="ARBA00022970"/>
    </source>
</evidence>
<dbReference type="GO" id="GO:0006865">
    <property type="term" value="P:amino acid transport"/>
    <property type="evidence" value="ECO:0007669"/>
    <property type="project" value="UniProtKB-KW"/>
</dbReference>
<feature type="transmembrane region" description="Helical" evidence="9">
    <location>
        <begin position="73"/>
        <end position="98"/>
    </location>
</feature>
<sequence length="236" mass="25888">MFDDLPGQIHKAIIEADRWKLYLDGLGTTILIAVGAVLIGLLLGSLVGIAKVHTASVRKRRWYHKILNAICNIYLTVIRGTPMVTQLLIMVNIVFAAAKVEHSIYVAMLSFGINSGAYVAEIIRAGINAVDRGQMEAGRSLGLPGGKTMRLIILPQAVKNILPALGNEFIVLVKETAVVGYVAVQDLTKAANWIQTKTFQPVVPLLLSALIYLVLVMLMTWGLKKLERRLGKSDYR</sequence>
<keyword evidence="5 9" id="KW-0812">Transmembrane</keyword>
<dbReference type="Pfam" id="PF00528">
    <property type="entry name" value="BPD_transp_1"/>
    <property type="match status" value="1"/>
</dbReference>
<comment type="subcellular location">
    <subcellularLocation>
        <location evidence="1 9">Cell membrane</location>
        <topology evidence="1 9">Multi-pass membrane protein</topology>
    </subcellularLocation>
</comment>
<feature type="domain" description="ABC transmembrane type-1" evidence="10">
    <location>
        <begin position="26"/>
        <end position="223"/>
    </location>
</feature>
<comment type="similarity">
    <text evidence="2">Belongs to the binding-protein-dependent transport system permease family. HisMQ subfamily.</text>
</comment>
<dbReference type="InterPro" id="IPR010065">
    <property type="entry name" value="AA_ABC_transptr_permease_3TM"/>
</dbReference>
<evidence type="ECO:0000256" key="3">
    <source>
        <dbReference type="ARBA" id="ARBA00022448"/>
    </source>
</evidence>
<evidence type="ECO:0000313" key="12">
    <source>
        <dbReference type="Proteomes" id="UP000617951"/>
    </source>
</evidence>
<proteinExistence type="inferred from homology"/>
<name>A0A926HRF4_9FIRM</name>
<reference evidence="11" key="1">
    <citation type="submission" date="2020-08" db="EMBL/GenBank/DDBJ databases">
        <title>Genome public.</title>
        <authorList>
            <person name="Liu C."/>
            <person name="Sun Q."/>
        </authorList>
    </citation>
    <scope>NUCLEOTIDE SEQUENCE</scope>
    <source>
        <strain evidence="11">NSJ-63</strain>
    </source>
</reference>
<organism evidence="11 12">
    <name type="scientific">Guopingia tenuis</name>
    <dbReference type="NCBI Taxonomy" id="2763656"/>
    <lineage>
        <taxon>Bacteria</taxon>
        <taxon>Bacillati</taxon>
        <taxon>Bacillota</taxon>
        <taxon>Clostridia</taxon>
        <taxon>Christensenellales</taxon>
        <taxon>Christensenellaceae</taxon>
        <taxon>Guopingia</taxon>
    </lineage>
</organism>
<accession>A0A926HRF4</accession>
<keyword evidence="12" id="KW-1185">Reference proteome</keyword>
<dbReference type="EMBL" id="JACRSS010000001">
    <property type="protein sequence ID" value="MBC8537347.1"/>
    <property type="molecule type" value="Genomic_DNA"/>
</dbReference>
<dbReference type="RefSeq" id="WP_178621119.1">
    <property type="nucleotide sequence ID" value="NZ_JACRSS010000001.1"/>
</dbReference>
<keyword evidence="8 9" id="KW-0472">Membrane</keyword>
<dbReference type="NCBIfam" id="TIGR01726">
    <property type="entry name" value="HEQRo_perm_3TM"/>
    <property type="match status" value="1"/>
</dbReference>
<dbReference type="Gene3D" id="1.10.3720.10">
    <property type="entry name" value="MetI-like"/>
    <property type="match status" value="1"/>
</dbReference>
<dbReference type="InterPro" id="IPR000515">
    <property type="entry name" value="MetI-like"/>
</dbReference>
<dbReference type="InterPro" id="IPR043429">
    <property type="entry name" value="ArtM/GltK/GlnP/TcyL/YhdX-like"/>
</dbReference>
<feature type="transmembrane region" description="Helical" evidence="9">
    <location>
        <begin position="30"/>
        <end position="52"/>
    </location>
</feature>
<evidence type="ECO:0000256" key="4">
    <source>
        <dbReference type="ARBA" id="ARBA00022475"/>
    </source>
</evidence>